<dbReference type="SUPFAM" id="SSF52540">
    <property type="entry name" value="P-loop containing nucleoside triphosphate hydrolases"/>
    <property type="match status" value="2"/>
</dbReference>
<evidence type="ECO:0000256" key="1">
    <source>
        <dbReference type="ARBA" id="ARBA00012552"/>
    </source>
</evidence>
<dbReference type="InterPro" id="IPR002999">
    <property type="entry name" value="Tudor"/>
</dbReference>
<dbReference type="InterPro" id="IPR035437">
    <property type="entry name" value="SNase_OB-fold_sf"/>
</dbReference>
<protein>
    <recommendedName>
        <fullName evidence="1">RNA helicase</fullName>
        <ecNumber evidence="1">3.6.4.13</ecNumber>
    </recommendedName>
</protein>
<evidence type="ECO:0000256" key="5">
    <source>
        <dbReference type="ARBA" id="ARBA00022782"/>
    </source>
</evidence>
<dbReference type="Gene3D" id="2.40.50.90">
    <property type="match status" value="2"/>
</dbReference>
<dbReference type="SMART" id="SM00333">
    <property type="entry name" value="TUDOR"/>
    <property type="match status" value="2"/>
</dbReference>
<evidence type="ECO:0000256" key="6">
    <source>
        <dbReference type="ARBA" id="ARBA00022801"/>
    </source>
</evidence>
<dbReference type="SUPFAM" id="SSF63748">
    <property type="entry name" value="Tudor/PWWP/MBT"/>
    <property type="match status" value="2"/>
</dbReference>
<dbReference type="PANTHER" id="PTHR22655:SF2">
    <property type="entry name" value="ATP-DEPENDENT RNA HELICASE TDRD12-RELATED"/>
    <property type="match status" value="1"/>
</dbReference>
<dbReference type="Proteomes" id="UP001497472">
    <property type="component" value="Unassembled WGS sequence"/>
</dbReference>
<dbReference type="GO" id="GO:0005524">
    <property type="term" value="F:ATP binding"/>
    <property type="evidence" value="ECO:0007669"/>
    <property type="project" value="UniProtKB-KW"/>
</dbReference>
<dbReference type="SUPFAM" id="SSF49764">
    <property type="entry name" value="HSP20-like chaperones"/>
    <property type="match status" value="1"/>
</dbReference>
<dbReference type="InterPro" id="IPR008978">
    <property type="entry name" value="HSP20-like_chaperone"/>
</dbReference>
<evidence type="ECO:0000256" key="7">
    <source>
        <dbReference type="ARBA" id="ARBA00022806"/>
    </source>
</evidence>
<proteinExistence type="predicted"/>
<dbReference type="GO" id="GO:0007283">
    <property type="term" value="P:spermatogenesis"/>
    <property type="evidence" value="ECO:0007669"/>
    <property type="project" value="UniProtKB-KW"/>
</dbReference>
<dbReference type="GO" id="GO:0016787">
    <property type="term" value="F:hydrolase activity"/>
    <property type="evidence" value="ECO:0007669"/>
    <property type="project" value="UniProtKB-KW"/>
</dbReference>
<dbReference type="InterPro" id="IPR011545">
    <property type="entry name" value="DEAD/DEAH_box_helicase_dom"/>
</dbReference>
<evidence type="ECO:0000256" key="12">
    <source>
        <dbReference type="ARBA" id="ARBA00047984"/>
    </source>
</evidence>
<keyword evidence="3" id="KW-0677">Repeat</keyword>
<dbReference type="InterPro" id="IPR007052">
    <property type="entry name" value="CS_dom"/>
</dbReference>
<dbReference type="Gene3D" id="2.30.30.140">
    <property type="match status" value="2"/>
</dbReference>
<keyword evidence="9" id="KW-0744">Spermatogenesis</keyword>
<dbReference type="Gene3D" id="2.60.40.790">
    <property type="match status" value="1"/>
</dbReference>
<dbReference type="PANTHER" id="PTHR22655">
    <property type="entry name" value="ATP-DEPENDENT RNA HELICASE TDRD12-RELATED"/>
    <property type="match status" value="1"/>
</dbReference>
<keyword evidence="2" id="KW-0217">Developmental protein</keyword>
<dbReference type="GO" id="GO:0003676">
    <property type="term" value="F:nucleic acid binding"/>
    <property type="evidence" value="ECO:0007669"/>
    <property type="project" value="InterPro"/>
</dbReference>
<keyword evidence="6" id="KW-0378">Hydrolase</keyword>
<feature type="compositionally biased region" description="Polar residues" evidence="13">
    <location>
        <begin position="1503"/>
        <end position="1516"/>
    </location>
</feature>
<evidence type="ECO:0000313" key="17">
    <source>
        <dbReference type="Proteomes" id="UP001497472"/>
    </source>
</evidence>
<dbReference type="EMBL" id="CAVLEF010000011">
    <property type="protein sequence ID" value="CAK1548998.1"/>
    <property type="molecule type" value="Genomic_DNA"/>
</dbReference>
<evidence type="ECO:0000313" key="16">
    <source>
        <dbReference type="EMBL" id="CAK1548998.1"/>
    </source>
</evidence>
<dbReference type="GO" id="GO:0042078">
    <property type="term" value="P:germ-line stem cell division"/>
    <property type="evidence" value="ECO:0007669"/>
    <property type="project" value="TreeGrafter"/>
</dbReference>
<keyword evidence="10" id="KW-0943">RNA-mediated gene silencing</keyword>
<feature type="domain" description="CS" evidence="15">
    <location>
        <begin position="1555"/>
        <end position="1641"/>
    </location>
</feature>
<evidence type="ECO:0000256" key="2">
    <source>
        <dbReference type="ARBA" id="ARBA00022473"/>
    </source>
</evidence>
<comment type="catalytic activity">
    <reaction evidence="12">
        <text>ATP + H2O = ADP + phosphate + H(+)</text>
        <dbReference type="Rhea" id="RHEA:13065"/>
        <dbReference type="ChEBI" id="CHEBI:15377"/>
        <dbReference type="ChEBI" id="CHEBI:15378"/>
        <dbReference type="ChEBI" id="CHEBI:30616"/>
        <dbReference type="ChEBI" id="CHEBI:43474"/>
        <dbReference type="ChEBI" id="CHEBI:456216"/>
        <dbReference type="EC" id="3.6.4.13"/>
    </reaction>
</comment>
<evidence type="ECO:0000256" key="13">
    <source>
        <dbReference type="SAM" id="MobiDB-lite"/>
    </source>
</evidence>
<evidence type="ECO:0000256" key="4">
    <source>
        <dbReference type="ARBA" id="ARBA00022741"/>
    </source>
</evidence>
<dbReference type="GO" id="GO:0005737">
    <property type="term" value="C:cytoplasm"/>
    <property type="evidence" value="ECO:0007669"/>
    <property type="project" value="UniProtKB-ARBA"/>
</dbReference>
<dbReference type="Pfam" id="PF00270">
    <property type="entry name" value="DEAD"/>
    <property type="match status" value="1"/>
</dbReference>
<evidence type="ECO:0000256" key="3">
    <source>
        <dbReference type="ARBA" id="ARBA00022737"/>
    </source>
</evidence>
<sequence>MAPPGTYEINIIHYLNPYLIWIEVPNSHFEQIGIYGILPCEKLIDFYSSTDALGLTNVKTKEWMPAATKLMKDFLGEAAKTWFSLTYVDRRSSIFDDNIHKFGDITIETKKGETKNLSQFLVNSAFASHNESEFHGKLLTGTLTTKLNIKQLENIIKCLEKYCGADKHKLAEITTVAKNVINLEDELRTFNLDSNDEKFQKIVHQKRKDYELCKDSEEESFGRALRKIINENKDEELQDKPFVLRNYFDKLEHFQSSQGSTSGSEINGQCQKIETKTEVKQSAMSKKLALLKMLSQSNSKANDSPSFPKCEELPVKRGIHTTMTETEHQNNEENKTTYSKLDISKKQTNFPDVINDVQINKKPIDLGAEDKGKISMMKRKLIMLKTASKASQDALEKGTNQNDELDDELDDIIEYINATCTKNKPHSPNKPKELIEPVNSNENVQILSTQMCNFVEKIVTPVVMVHCKYKKNIKPIYTLTDIPFNKHINTVLKNMSINRAMSLQSVSWHTILRGHSFFMIGPKASGKTMGYLPCVCRSVSDRNCDITNTVGPICIIVCATAKSVADVEKIAKTLLGFNEQVLACYAGVDNMFITTSLLNRCDLLIATPLALVRLLHDSDFGVDLRRLQTFVLDDYERLDAVYKKEIKFFTHKIRELEKTREKELRVQIILASRIWCDSMEHLAKKAADTVIAIGAFPECVIYSKSHMTVCFVDNNKKTESVLEFMNEIDASKKIVIVCRYSEEVKALEKQMKHLKNHIFTCDSDMTIHDLYNLNAAWDEYQVPLIGPILICTDDNLSHLNITDASYLIHFSLPKAYSFFSRRFSVLKDNYTSIFRSETKTVKIKMLLEEANTEKLPKILNFLKRCTDVPPSLDAICENLLEAKDVCKAKQFVPICDGLLALGYCPEFHDCQNRHKVLNGYDDPPVWMPKSGIINFTILHFHSATNYSAHLLAHIDKDSSIKYPATYSTLSVKLGMYFGNTSNRKLHGIPKVGDICAVSIRQDLFVRCQIVKILSVYQKGKPNYVLIRLIDEEKYEKTRDIYLYHLPKEFQCIDTHVVQIRLANVQPKDRDVTFSKLASDHIRSLVNEDDDLYVRGRIAGVIGNCIFVDTLKACRELSTLAEVVVKHDLRYELLQKHAEPFPDHIKKLMQLCSENNFSMISERQSPEKKKTKKHNSGSWAHLVFGEHVSVYVTSLLNPDECFMRLHKFEPCMQLLLKDIKKYIDTTPKPLSDIEEGDIVLAKFPDDDVFERARIDAVNKNLIKCFFVDQGDWAFVPSKYIFPITDKLINQLPFQAIECRLIGLKPPGATWTDFCINWLSNYTDEGTKALYAKYFKKEPAKYTAGSKYSVSLVDTNALTDIVVNQLMIDLNLAQIDEDEIHFLEDIMPKAKGSEGSSDSVVFGLDEDDWEKVSRNRSSSPKKSSANIPLSDIFLPAPKRSVPLVGSDDSDCDSWDIGNPSSFLGCFKAITNADVSHDKPANEANQPLALKAPESHNEDDSIGLSKKSNTSKSSVQSISDGVKSPDFQLVSKKLDLELDSDDTVTSVAGPNTSTIDETRKPKLTWRQNKTSVNIKIQLIGVEKYELHINERTIHFSTFVHDTKYSFGFELYAVVNTKLCSHANKGQYILVKLVKVLQKNWLTLTKDPELTKWIVYDVDGIEASSDEDVVDDTIVKIVKHMHDTQDTDSDDGDAVIDDIDYRYK</sequence>
<dbReference type="GO" id="GO:0031047">
    <property type="term" value="P:regulatory ncRNA-mediated gene silencing"/>
    <property type="evidence" value="ECO:0007669"/>
    <property type="project" value="UniProtKB-KW"/>
</dbReference>
<dbReference type="GO" id="GO:0051321">
    <property type="term" value="P:meiotic cell cycle"/>
    <property type="evidence" value="ECO:0007669"/>
    <property type="project" value="UniProtKB-KW"/>
</dbReference>
<feature type="domain" description="Tudor" evidence="14">
    <location>
        <begin position="1231"/>
        <end position="1289"/>
    </location>
</feature>
<evidence type="ECO:0000259" key="14">
    <source>
        <dbReference type="PROSITE" id="PS50304"/>
    </source>
</evidence>
<keyword evidence="11" id="KW-0469">Meiosis</keyword>
<feature type="region of interest" description="Disordered" evidence="13">
    <location>
        <begin position="1485"/>
        <end position="1517"/>
    </location>
</feature>
<name>A0AAV1JKS0_9NEOP</name>
<organism evidence="16 17">
    <name type="scientific">Leptosia nina</name>
    <dbReference type="NCBI Taxonomy" id="320188"/>
    <lineage>
        <taxon>Eukaryota</taxon>
        <taxon>Metazoa</taxon>
        <taxon>Ecdysozoa</taxon>
        <taxon>Arthropoda</taxon>
        <taxon>Hexapoda</taxon>
        <taxon>Insecta</taxon>
        <taxon>Pterygota</taxon>
        <taxon>Neoptera</taxon>
        <taxon>Endopterygota</taxon>
        <taxon>Lepidoptera</taxon>
        <taxon>Glossata</taxon>
        <taxon>Ditrysia</taxon>
        <taxon>Papilionoidea</taxon>
        <taxon>Pieridae</taxon>
        <taxon>Pierinae</taxon>
        <taxon>Leptosia</taxon>
    </lineage>
</organism>
<dbReference type="EC" id="3.6.4.13" evidence="1"/>
<keyword evidence="8" id="KW-0067">ATP-binding</keyword>
<keyword evidence="4" id="KW-0547">Nucleotide-binding</keyword>
<dbReference type="GO" id="GO:0003724">
    <property type="term" value="F:RNA helicase activity"/>
    <property type="evidence" value="ECO:0007669"/>
    <property type="project" value="UniProtKB-EC"/>
</dbReference>
<keyword evidence="17" id="KW-1185">Reference proteome</keyword>
<accession>A0AAV1JKS0</accession>
<dbReference type="Gene3D" id="3.40.50.300">
    <property type="entry name" value="P-loop containing nucleotide triphosphate hydrolases"/>
    <property type="match status" value="2"/>
</dbReference>
<evidence type="ECO:0000256" key="11">
    <source>
        <dbReference type="ARBA" id="ARBA00023254"/>
    </source>
</evidence>
<keyword evidence="7" id="KW-0347">Helicase</keyword>
<keyword evidence="5" id="KW-0221">Differentiation</keyword>
<dbReference type="PROSITE" id="PS51203">
    <property type="entry name" value="CS"/>
    <property type="match status" value="1"/>
</dbReference>
<reference evidence="16 17" key="1">
    <citation type="submission" date="2023-11" db="EMBL/GenBank/DDBJ databases">
        <authorList>
            <person name="Okamura Y."/>
        </authorList>
    </citation>
    <scope>NUCLEOTIDE SEQUENCE [LARGE SCALE GENOMIC DNA]</scope>
</reference>
<comment type="caution">
    <text evidence="16">The sequence shown here is derived from an EMBL/GenBank/DDBJ whole genome shotgun (WGS) entry which is preliminary data.</text>
</comment>
<evidence type="ECO:0000256" key="8">
    <source>
        <dbReference type="ARBA" id="ARBA00022840"/>
    </source>
</evidence>
<dbReference type="Pfam" id="PF00567">
    <property type="entry name" value="TUDOR"/>
    <property type="match status" value="1"/>
</dbReference>
<evidence type="ECO:0000259" key="15">
    <source>
        <dbReference type="PROSITE" id="PS51203"/>
    </source>
</evidence>
<evidence type="ECO:0000256" key="9">
    <source>
        <dbReference type="ARBA" id="ARBA00022871"/>
    </source>
</evidence>
<dbReference type="InterPro" id="IPR027417">
    <property type="entry name" value="P-loop_NTPase"/>
</dbReference>
<evidence type="ECO:0000256" key="10">
    <source>
        <dbReference type="ARBA" id="ARBA00023158"/>
    </source>
</evidence>
<gene>
    <name evidence="16" type="ORF">LNINA_LOCUS8337</name>
</gene>
<dbReference type="PROSITE" id="PS50304">
    <property type="entry name" value="TUDOR"/>
    <property type="match status" value="1"/>
</dbReference>
<dbReference type="CDD" id="cd20435">
    <property type="entry name" value="Tudor_TDRD12_rpt2"/>
    <property type="match status" value="1"/>
</dbReference>